<organism evidence="3 4">
    <name type="scientific">Diacronema lutheri</name>
    <name type="common">Unicellular marine alga</name>
    <name type="synonym">Monochrysis lutheri</name>
    <dbReference type="NCBI Taxonomy" id="2081491"/>
    <lineage>
        <taxon>Eukaryota</taxon>
        <taxon>Haptista</taxon>
        <taxon>Haptophyta</taxon>
        <taxon>Pavlovophyceae</taxon>
        <taxon>Pavlovales</taxon>
        <taxon>Pavlovaceae</taxon>
        <taxon>Diacronema</taxon>
    </lineage>
</organism>
<feature type="transmembrane region" description="Helical" evidence="2">
    <location>
        <begin position="516"/>
        <end position="540"/>
    </location>
</feature>
<feature type="transmembrane region" description="Helical" evidence="2">
    <location>
        <begin position="552"/>
        <end position="573"/>
    </location>
</feature>
<comment type="caution">
    <text evidence="3">The sequence shown here is derived from an EMBL/GenBank/DDBJ whole genome shotgun (WGS) entry which is preliminary data.</text>
</comment>
<evidence type="ECO:0000313" key="3">
    <source>
        <dbReference type="EMBL" id="KAG8461256.1"/>
    </source>
</evidence>
<keyword evidence="2" id="KW-0472">Membrane</keyword>
<feature type="region of interest" description="Disordered" evidence="1">
    <location>
        <begin position="28"/>
        <end position="140"/>
    </location>
</feature>
<evidence type="ECO:0000256" key="2">
    <source>
        <dbReference type="SAM" id="Phobius"/>
    </source>
</evidence>
<feature type="transmembrane region" description="Helical" evidence="2">
    <location>
        <begin position="714"/>
        <end position="739"/>
    </location>
</feature>
<protein>
    <submittedName>
        <fullName evidence="3">Uncharacterized protein</fullName>
    </submittedName>
</protein>
<reference evidence="3" key="1">
    <citation type="submission" date="2021-05" db="EMBL/GenBank/DDBJ databases">
        <title>The genome of the haptophyte Pavlova lutheri (Diacronema luteri, Pavlovales) - a model for lipid biosynthesis in eukaryotic algae.</title>
        <authorList>
            <person name="Hulatt C.J."/>
            <person name="Posewitz M.C."/>
        </authorList>
    </citation>
    <scope>NUCLEOTIDE SEQUENCE</scope>
    <source>
        <strain evidence="3">NIVA-4/92</strain>
    </source>
</reference>
<keyword evidence="4" id="KW-1185">Reference proteome</keyword>
<name>A0A8J6C7S1_DIALT</name>
<accession>A0A8J6C7S1</accession>
<dbReference type="Proteomes" id="UP000751190">
    <property type="component" value="Unassembled WGS sequence"/>
</dbReference>
<dbReference type="AlphaFoldDB" id="A0A8J6C7S1"/>
<dbReference type="EMBL" id="JAGTXO010000027">
    <property type="protein sequence ID" value="KAG8461256.1"/>
    <property type="molecule type" value="Genomic_DNA"/>
</dbReference>
<keyword evidence="2" id="KW-1133">Transmembrane helix</keyword>
<gene>
    <name evidence="3" type="ORF">KFE25_002445</name>
</gene>
<evidence type="ECO:0000313" key="4">
    <source>
        <dbReference type="Proteomes" id="UP000751190"/>
    </source>
</evidence>
<feature type="compositionally biased region" description="Gly residues" evidence="1">
    <location>
        <begin position="469"/>
        <end position="480"/>
    </location>
</feature>
<feature type="transmembrane region" description="Helical" evidence="2">
    <location>
        <begin position="681"/>
        <end position="702"/>
    </location>
</feature>
<sequence>MADESSVADGEALGSRFRALLNAMMPAESADARGEVRAPSVHSALSLDSDEDIDAADHRGGSGRAAAAERSGDAEAPSPPAPAAPVPTRALDPLPPLVALPLDARRGKCAASARARRETAEPGHFSGRRSTAASRRPRAAARDAVAEARGGDEGGFAGWTGGWAGDWSGADDDDAVAELGACASRLSGEDDEEEEPGRSATMAAVGGAGAEEDDDELPAFAPPWAVALLAARAGSARGGARGAPARGGGLEGELRDQFQALAAKARRTRRERLGACALSVPLIAILAHGASIDGGRALGSGADGADGAPPDGEAWGGDRLQLWCFGAAVTNALACAFNAHQLAHTAAVARTASGAGAQCAPPAVPVLLPLPLLDFRMLALLRVRPSRGALRRLPLALVAWVWGLAWSWRGLADALAYPHEPDWPWSHWFLHRLVSACTALHVCSAALALGLAVAVVALTRGPPARALGATGGGGGGGACDQGGEARPAARHGSAEAEQRTHGLRCVRALRPLARAFPLWVLLLAVHATLVLAAAAVWSSIHWRSARVRTSVAAFAFADVGVIVALLGVAVPMAGRLAELRLEHVRAGGAGASAAALAAATPGAARARGALARRDGGGGAPASAAADGGHAATIGVASSAASAVGAVGAAGAAGGALFARAAPRCARPPPAIALAVLHSPTLSLAVTAYTVLVSALLCLHAAARRELAVGASAALRALCNAIVTVLAIELGILCAIALALGTRALAGARASERESGVGAGGNT</sequence>
<evidence type="ECO:0000256" key="1">
    <source>
        <dbReference type="SAM" id="MobiDB-lite"/>
    </source>
</evidence>
<feature type="region of interest" description="Disordered" evidence="1">
    <location>
        <begin position="469"/>
        <end position="496"/>
    </location>
</feature>
<keyword evidence="2" id="KW-0812">Transmembrane</keyword>
<proteinExistence type="predicted"/>